<keyword evidence="2" id="KW-1185">Reference proteome</keyword>
<comment type="caution">
    <text evidence="1">The sequence shown here is derived from an EMBL/GenBank/DDBJ whole genome shotgun (WGS) entry which is preliminary data.</text>
</comment>
<dbReference type="PANTHER" id="PTHR40257">
    <property type="match status" value="1"/>
</dbReference>
<dbReference type="Gene3D" id="3.30.70.100">
    <property type="match status" value="1"/>
</dbReference>
<dbReference type="PANTHER" id="PTHR40257:SF1">
    <property type="entry name" value="DUF1330 DOMAIN-CONTAINING PROTEIN"/>
    <property type="match status" value="1"/>
</dbReference>
<reference evidence="1 2" key="1">
    <citation type="submission" date="2024-04" db="EMBL/GenBank/DDBJ databases">
        <title>Phyllosticta paracitricarpa is synonymous to the EU quarantine fungus P. citricarpa based on phylogenomic analyses.</title>
        <authorList>
            <consortium name="Lawrence Berkeley National Laboratory"/>
            <person name="Van Ingen-Buijs V.A."/>
            <person name="Van Westerhoven A.C."/>
            <person name="Haridas S."/>
            <person name="Skiadas P."/>
            <person name="Martin F."/>
            <person name="Groenewald J.Z."/>
            <person name="Crous P.W."/>
            <person name="Seidl M.F."/>
        </authorList>
    </citation>
    <scope>NUCLEOTIDE SEQUENCE [LARGE SCALE GENOMIC DNA]</scope>
    <source>
        <strain evidence="1 2">CBS 122670</strain>
    </source>
</reference>
<evidence type="ECO:0000313" key="1">
    <source>
        <dbReference type="EMBL" id="KAK7547079.1"/>
    </source>
</evidence>
<dbReference type="EMBL" id="JBBPDW010000013">
    <property type="protein sequence ID" value="KAK7547079.1"/>
    <property type="molecule type" value="Genomic_DNA"/>
</dbReference>
<sequence length="267" mass="29598">MPICSLHLVSLRTTVSDFLYLLLKSKPEPLVVSRVIRWIIVPESLSVDPLLNRNIPWDLLVILPGAEGLSPDLREHVGNEWTVKVGIPSRLISGFKQRNEKLLFPKSEDVPPLSGALNQPRIAGSSQGLELTEELRGWIERFSQREGQHAVSMLNLLAFKPGMKDEYLKYGAEFAKSIGKRRGGNAKIVGNVIDDGSGLGSGTGSEGKVWDEIALAHYPSIEHFADMLASEDYQEVNHRHRVGSLKDTFILCTSELDLLGVRGPERL</sequence>
<protein>
    <recommendedName>
        <fullName evidence="3">DUF1330 domain-containing protein</fullName>
    </recommendedName>
</protein>
<name>A0ABR1MG23_9PEZI</name>
<evidence type="ECO:0008006" key="3">
    <source>
        <dbReference type="Google" id="ProtNLM"/>
    </source>
</evidence>
<evidence type="ECO:0000313" key="2">
    <source>
        <dbReference type="Proteomes" id="UP001365128"/>
    </source>
</evidence>
<proteinExistence type="predicted"/>
<accession>A0ABR1MG23</accession>
<gene>
    <name evidence="1" type="ORF">IWX46DRAFT_69022</name>
</gene>
<organism evidence="1 2">
    <name type="scientific">Phyllosticta citricarpa</name>
    <dbReference type="NCBI Taxonomy" id="55181"/>
    <lineage>
        <taxon>Eukaryota</taxon>
        <taxon>Fungi</taxon>
        <taxon>Dikarya</taxon>
        <taxon>Ascomycota</taxon>
        <taxon>Pezizomycotina</taxon>
        <taxon>Dothideomycetes</taxon>
        <taxon>Dothideomycetes incertae sedis</taxon>
        <taxon>Botryosphaeriales</taxon>
        <taxon>Phyllostictaceae</taxon>
        <taxon>Phyllosticta</taxon>
    </lineage>
</organism>
<dbReference type="Proteomes" id="UP001365128">
    <property type="component" value="Unassembled WGS sequence"/>
</dbReference>